<dbReference type="Proteomes" id="UP000555448">
    <property type="component" value="Unassembled WGS sequence"/>
</dbReference>
<evidence type="ECO:0000313" key="9">
    <source>
        <dbReference type="Proteomes" id="UP000555448"/>
    </source>
</evidence>
<evidence type="ECO:0000256" key="4">
    <source>
        <dbReference type="ARBA" id="ARBA00022825"/>
    </source>
</evidence>
<name>A0A7W7KBI5_9SPHN</name>
<evidence type="ECO:0000256" key="1">
    <source>
        <dbReference type="ARBA" id="ARBA00011073"/>
    </source>
</evidence>
<feature type="region of interest" description="Disordered" evidence="6">
    <location>
        <begin position="1"/>
        <end position="24"/>
    </location>
</feature>
<accession>A0A7W7KBI5</accession>
<evidence type="ECO:0000256" key="5">
    <source>
        <dbReference type="PROSITE-ProRule" id="PRU01240"/>
    </source>
</evidence>
<dbReference type="InterPro" id="IPR036852">
    <property type="entry name" value="Peptidase_S8/S53_dom_sf"/>
</dbReference>
<comment type="similarity">
    <text evidence="1 5">Belongs to the peptidase S8 family.</text>
</comment>
<evidence type="ECO:0000313" key="8">
    <source>
        <dbReference type="EMBL" id="MBB4859751.1"/>
    </source>
</evidence>
<dbReference type="EMBL" id="JACHLR010000014">
    <property type="protein sequence ID" value="MBB4859751.1"/>
    <property type="molecule type" value="Genomic_DNA"/>
</dbReference>
<dbReference type="SUPFAM" id="SSF52743">
    <property type="entry name" value="Subtilisin-like"/>
    <property type="match status" value="1"/>
</dbReference>
<dbReference type="AlphaFoldDB" id="A0A7W7KBI5"/>
<dbReference type="GO" id="GO:0004252">
    <property type="term" value="F:serine-type endopeptidase activity"/>
    <property type="evidence" value="ECO:0007669"/>
    <property type="project" value="InterPro"/>
</dbReference>
<dbReference type="PANTHER" id="PTHR43806:SF11">
    <property type="entry name" value="CEREVISIN-RELATED"/>
    <property type="match status" value="1"/>
</dbReference>
<keyword evidence="2 8" id="KW-0645">Protease</keyword>
<dbReference type="InterPro" id="IPR050131">
    <property type="entry name" value="Peptidase_S8_subtilisin-like"/>
</dbReference>
<evidence type="ECO:0000256" key="2">
    <source>
        <dbReference type="ARBA" id="ARBA00022670"/>
    </source>
</evidence>
<evidence type="ECO:0000256" key="6">
    <source>
        <dbReference type="SAM" id="MobiDB-lite"/>
    </source>
</evidence>
<dbReference type="PROSITE" id="PS51892">
    <property type="entry name" value="SUBTILASE"/>
    <property type="match status" value="1"/>
</dbReference>
<dbReference type="GO" id="GO:0006508">
    <property type="term" value="P:proteolysis"/>
    <property type="evidence" value="ECO:0007669"/>
    <property type="project" value="UniProtKB-KW"/>
</dbReference>
<dbReference type="PANTHER" id="PTHR43806">
    <property type="entry name" value="PEPTIDASE S8"/>
    <property type="match status" value="1"/>
</dbReference>
<protein>
    <submittedName>
        <fullName evidence="8">Subtilisin family serine protease</fullName>
    </submittedName>
</protein>
<keyword evidence="9" id="KW-1185">Reference proteome</keyword>
<dbReference type="Pfam" id="PF00082">
    <property type="entry name" value="Peptidase_S8"/>
    <property type="match status" value="1"/>
</dbReference>
<keyword evidence="3" id="KW-0378">Hydrolase</keyword>
<evidence type="ECO:0000259" key="7">
    <source>
        <dbReference type="Pfam" id="PF00082"/>
    </source>
</evidence>
<comment type="caution">
    <text evidence="8">The sequence shown here is derived from an EMBL/GenBank/DDBJ whole genome shotgun (WGS) entry which is preliminary data.</text>
</comment>
<gene>
    <name evidence="8" type="ORF">HNO88_003083</name>
</gene>
<dbReference type="Gene3D" id="3.40.50.200">
    <property type="entry name" value="Peptidase S8/S53 domain"/>
    <property type="match status" value="1"/>
</dbReference>
<feature type="domain" description="Peptidase S8/S53" evidence="7">
    <location>
        <begin position="5"/>
        <end position="143"/>
    </location>
</feature>
<sequence length="158" mass="16596">MQGAGDKSFTVDQTINDPGNAEDAITVGSTHGEAPHMYGVSFFSSRGPTADGRMKPDLLAPGEKILSCATGAKKLEDLRATDDGIGEGAACYREDSGTSMAAAHVSGAVAAFLSIQTEFINEPQRLKRVLMASCTDLGRKRDFQGAGLIDLMRAVQSV</sequence>
<proteinExistence type="inferred from homology"/>
<organism evidence="8 9">
    <name type="scientific">Novosphingobium chloroacetimidivorans</name>
    <dbReference type="NCBI Taxonomy" id="1428314"/>
    <lineage>
        <taxon>Bacteria</taxon>
        <taxon>Pseudomonadati</taxon>
        <taxon>Pseudomonadota</taxon>
        <taxon>Alphaproteobacteria</taxon>
        <taxon>Sphingomonadales</taxon>
        <taxon>Sphingomonadaceae</taxon>
        <taxon>Novosphingobium</taxon>
    </lineage>
</organism>
<reference evidence="8 9" key="1">
    <citation type="submission" date="2020-08" db="EMBL/GenBank/DDBJ databases">
        <title>Functional genomics of gut bacteria from endangered species of beetles.</title>
        <authorList>
            <person name="Carlos-Shanley C."/>
        </authorList>
    </citation>
    <scope>NUCLEOTIDE SEQUENCE [LARGE SCALE GENOMIC DNA]</scope>
    <source>
        <strain evidence="8 9">S00245</strain>
    </source>
</reference>
<keyword evidence="4" id="KW-0720">Serine protease</keyword>
<comment type="caution">
    <text evidence="5">Lacks conserved residue(s) required for the propagation of feature annotation.</text>
</comment>
<dbReference type="InterPro" id="IPR000209">
    <property type="entry name" value="Peptidase_S8/S53_dom"/>
</dbReference>
<evidence type="ECO:0000256" key="3">
    <source>
        <dbReference type="ARBA" id="ARBA00022801"/>
    </source>
</evidence>